<dbReference type="RefSeq" id="WP_184622884.1">
    <property type="nucleotide sequence ID" value="NZ_JACHCC010000002.1"/>
</dbReference>
<accession>A0A7X0J045</accession>
<sequence length="317" mass="35666">MTTFKSKGLIRNNQQFKSRPFMVNNLYRFIFTFVLVFSSLWVFAQTSETDNILRKEDKSLPLKFGVNYLNNSIFMGRSDTARMPIVTPNIRYTFKSGIYVAGSLDYLPDSKTAKITSGDLVAGYDHDFTDDLDGGLSFTKSFYNSRSTQIASSQSGSINVNLNYDLGDIITPSVSADYAFNKKGFKNDIFLNAGLSHAFIVTGLFSPHDLLIISPTAQINWGTQNFYDSYLVTKKFKNTKKTTAETLLIAAQRADLEKFKLLDYEFSIPVEYKINHFLFSFVPTYSVAQNKLPGNITSGLTNKTGLFNFEAGIALRF</sequence>
<organism evidence="1 2">
    <name type="scientific">Pedobacter cryoconitis</name>
    <dbReference type="NCBI Taxonomy" id="188932"/>
    <lineage>
        <taxon>Bacteria</taxon>
        <taxon>Pseudomonadati</taxon>
        <taxon>Bacteroidota</taxon>
        <taxon>Sphingobacteriia</taxon>
        <taxon>Sphingobacteriales</taxon>
        <taxon>Sphingobacteriaceae</taxon>
        <taxon>Pedobacter</taxon>
    </lineage>
</organism>
<proteinExistence type="predicted"/>
<dbReference type="Proteomes" id="UP000521017">
    <property type="component" value="Unassembled WGS sequence"/>
</dbReference>
<evidence type="ECO:0000313" key="2">
    <source>
        <dbReference type="Proteomes" id="UP000521017"/>
    </source>
</evidence>
<reference evidence="1 2" key="1">
    <citation type="submission" date="2020-08" db="EMBL/GenBank/DDBJ databases">
        <title>Genomic Encyclopedia of Type Strains, Phase IV (KMG-V): Genome sequencing to study the core and pangenomes of soil and plant-associated prokaryotes.</title>
        <authorList>
            <person name="Whitman W."/>
        </authorList>
    </citation>
    <scope>NUCLEOTIDE SEQUENCE [LARGE SCALE GENOMIC DNA]</scope>
    <source>
        <strain evidence="1 2">M2T3</strain>
    </source>
</reference>
<comment type="caution">
    <text evidence="1">The sequence shown here is derived from an EMBL/GenBank/DDBJ whole genome shotgun (WGS) entry which is preliminary data.</text>
</comment>
<dbReference type="AlphaFoldDB" id="A0A7X0J045"/>
<dbReference type="EMBL" id="JACHCC010000002">
    <property type="protein sequence ID" value="MBB6498606.1"/>
    <property type="molecule type" value="Genomic_DNA"/>
</dbReference>
<name>A0A7X0J045_9SPHI</name>
<evidence type="ECO:0000313" key="1">
    <source>
        <dbReference type="EMBL" id="MBB6498606.1"/>
    </source>
</evidence>
<protein>
    <submittedName>
        <fullName evidence="1">Uncharacterized protein</fullName>
    </submittedName>
</protein>
<gene>
    <name evidence="1" type="ORF">HDF25_000743</name>
</gene>